<dbReference type="PRINTS" id="PR00368">
    <property type="entry name" value="FADPNR"/>
</dbReference>
<accession>A0A1Q8TA32</accession>
<comment type="cofactor">
    <cofactor evidence="1">
        <name>FAD</name>
        <dbReference type="ChEBI" id="CHEBI:57692"/>
    </cofactor>
</comment>
<dbReference type="SUPFAM" id="SSF51905">
    <property type="entry name" value="FAD/NAD(P)-binding domain"/>
    <property type="match status" value="2"/>
</dbReference>
<dbReference type="PANTHER" id="PTHR43429:SF3">
    <property type="entry name" value="NITRITE REDUCTASE [NAD(P)H]"/>
    <property type="match status" value="1"/>
</dbReference>
<dbReference type="AlphaFoldDB" id="A0A1Q8TA32"/>
<dbReference type="Gene3D" id="3.30.390.30">
    <property type="match status" value="1"/>
</dbReference>
<evidence type="ECO:0000256" key="3">
    <source>
        <dbReference type="ARBA" id="ARBA00022630"/>
    </source>
</evidence>
<keyword evidence="8" id="KW-1185">Reference proteome</keyword>
<protein>
    <submittedName>
        <fullName evidence="7">FAD-dependent oxidoreductase</fullName>
    </submittedName>
</protein>
<dbReference type="InterPro" id="IPR023753">
    <property type="entry name" value="FAD/NAD-binding_dom"/>
</dbReference>
<keyword evidence="3" id="KW-0285">Flavoprotein</keyword>
<sequence>MSAYNEHLVIIGNGMAGHRLLETVLAHPHRPRHITILGDEQATAYNRILLSPWLAGDMDRSALTLRERDWYTAQGVTLIAGERVTAIDRQARTLTTDQGRRLAYDRLVLATGSRAARPAVTGSDLDGIHAFRDLEDGERLASLADAGGRAVVIGGGLLGLEAAEGMRKRGMTVSVVHRATQLMNRQLDLTAADMLATELRARGLEIHTGADLEAYAPDADGQRVTGIVLSDGTTLAADCVVAAIGIVPNTSLAERAGLATARGIQVDAFMTTSDPHISALGECCEFEGTTYGLVDPIWRQAEVLAAQLCGETPAPYRERPCATKLKVSGISLYAFGPIAPTSAHEVLTYHDPQHGDYRRLLLRDGVIDGAVLYGDTGDGPWYFQCALTGEDLSACRQALLFGASDAQPLLDKHDTLSEEAA</sequence>
<evidence type="ECO:0000259" key="5">
    <source>
        <dbReference type="Pfam" id="PF07992"/>
    </source>
</evidence>
<dbReference type="Pfam" id="PF18267">
    <property type="entry name" value="Rubredoxin_C"/>
    <property type="match status" value="1"/>
</dbReference>
<proteinExistence type="inferred from homology"/>
<feature type="domain" description="FAD/NAD(P)-binding" evidence="5">
    <location>
        <begin position="7"/>
        <end position="288"/>
    </location>
</feature>
<dbReference type="InterPro" id="IPR041575">
    <property type="entry name" value="Rubredoxin_C"/>
</dbReference>
<evidence type="ECO:0000259" key="6">
    <source>
        <dbReference type="Pfam" id="PF18267"/>
    </source>
</evidence>
<dbReference type="Gene3D" id="3.50.50.60">
    <property type="entry name" value="FAD/NAD(P)-binding domain"/>
    <property type="match status" value="2"/>
</dbReference>
<reference evidence="7 8" key="1">
    <citation type="submission" date="2016-12" db="EMBL/GenBank/DDBJ databases">
        <title>Draft genome sequences of strains Salinicola socius SMB35, Salinicola sp. MH3R3-1 and Chromohalobacter sp. SMB17 from the Verkhnekamsk potash mining region of Russia.</title>
        <authorList>
            <person name="Mavrodi D.V."/>
            <person name="Olsson B.E."/>
            <person name="Korsakova E.S."/>
            <person name="Pyankova A."/>
            <person name="Mavrodi O.V."/>
            <person name="Plotnikova E.G."/>
        </authorList>
    </citation>
    <scope>NUCLEOTIDE SEQUENCE [LARGE SCALE GENOMIC DNA]</scope>
    <source>
        <strain evidence="7 8">SMB17</strain>
    </source>
</reference>
<comment type="caution">
    <text evidence="7">The sequence shown here is derived from an EMBL/GenBank/DDBJ whole genome shotgun (WGS) entry which is preliminary data.</text>
</comment>
<keyword evidence="4" id="KW-0274">FAD</keyword>
<organism evidence="7 8">
    <name type="scientific">Chromohalobacter japonicus</name>
    <dbReference type="NCBI Taxonomy" id="223900"/>
    <lineage>
        <taxon>Bacteria</taxon>
        <taxon>Pseudomonadati</taxon>
        <taxon>Pseudomonadota</taxon>
        <taxon>Gammaproteobacteria</taxon>
        <taxon>Oceanospirillales</taxon>
        <taxon>Halomonadaceae</taxon>
        <taxon>Chromohalobacter</taxon>
    </lineage>
</organism>
<gene>
    <name evidence="7" type="ORF">BTW10_14400</name>
</gene>
<dbReference type="STRING" id="223900.GCA_000821045_02812"/>
<evidence type="ECO:0000256" key="1">
    <source>
        <dbReference type="ARBA" id="ARBA00001974"/>
    </source>
</evidence>
<dbReference type="InterPro" id="IPR016156">
    <property type="entry name" value="FAD/NAD-linked_Rdtase_dimer_sf"/>
</dbReference>
<dbReference type="PANTHER" id="PTHR43429">
    <property type="entry name" value="PYRIDINE NUCLEOTIDE-DISULFIDE OXIDOREDUCTASE DOMAIN-CONTAINING"/>
    <property type="match status" value="1"/>
</dbReference>
<dbReference type="InterPro" id="IPR050260">
    <property type="entry name" value="FAD-bd_OxRdtase"/>
</dbReference>
<comment type="similarity">
    <text evidence="2">Belongs to the FAD-dependent oxidoreductase family.</text>
</comment>
<dbReference type="InterPro" id="IPR036188">
    <property type="entry name" value="FAD/NAD-bd_sf"/>
</dbReference>
<feature type="domain" description="NADH-rubredoxin oxidoreductase C-terminal" evidence="6">
    <location>
        <begin position="322"/>
        <end position="382"/>
    </location>
</feature>
<dbReference type="Proteomes" id="UP000186806">
    <property type="component" value="Unassembled WGS sequence"/>
</dbReference>
<name>A0A1Q8TA32_9GAMM</name>
<dbReference type="PRINTS" id="PR00411">
    <property type="entry name" value="PNDRDTASEI"/>
</dbReference>
<evidence type="ECO:0000256" key="2">
    <source>
        <dbReference type="ARBA" id="ARBA00006442"/>
    </source>
</evidence>
<dbReference type="GO" id="GO:0016491">
    <property type="term" value="F:oxidoreductase activity"/>
    <property type="evidence" value="ECO:0007669"/>
    <property type="project" value="InterPro"/>
</dbReference>
<dbReference type="RefSeq" id="WP_075369988.1">
    <property type="nucleotide sequence ID" value="NZ_MSDQ01000033.1"/>
</dbReference>
<evidence type="ECO:0000256" key="4">
    <source>
        <dbReference type="ARBA" id="ARBA00022827"/>
    </source>
</evidence>
<dbReference type="Pfam" id="PF07992">
    <property type="entry name" value="Pyr_redox_2"/>
    <property type="match status" value="1"/>
</dbReference>
<evidence type="ECO:0000313" key="7">
    <source>
        <dbReference type="EMBL" id="OLO10537.1"/>
    </source>
</evidence>
<evidence type="ECO:0000313" key="8">
    <source>
        <dbReference type="Proteomes" id="UP000186806"/>
    </source>
</evidence>
<dbReference type="EMBL" id="MSDQ01000033">
    <property type="protein sequence ID" value="OLO10537.1"/>
    <property type="molecule type" value="Genomic_DNA"/>
</dbReference>